<dbReference type="InterPro" id="IPR005198">
    <property type="entry name" value="Glyco_hydro_76"/>
</dbReference>
<protein>
    <submittedName>
        <fullName evidence="3">Uncharacterized protein</fullName>
    </submittedName>
</protein>
<dbReference type="CDD" id="cd12087">
    <property type="entry name" value="TM_EGFR-like"/>
    <property type="match status" value="1"/>
</dbReference>
<dbReference type="EMBL" id="JBANRG010000043">
    <property type="protein sequence ID" value="KAK7446657.1"/>
    <property type="molecule type" value="Genomic_DNA"/>
</dbReference>
<dbReference type="Gene3D" id="1.50.10.20">
    <property type="match status" value="1"/>
</dbReference>
<feature type="compositionally biased region" description="Low complexity" evidence="1">
    <location>
        <begin position="222"/>
        <end position="248"/>
    </location>
</feature>
<name>A0ABR1J0G7_9AGAR</name>
<feature type="compositionally biased region" description="Polar residues" evidence="1">
    <location>
        <begin position="307"/>
        <end position="340"/>
    </location>
</feature>
<organism evidence="3 4">
    <name type="scientific">Marasmiellus scandens</name>
    <dbReference type="NCBI Taxonomy" id="2682957"/>
    <lineage>
        <taxon>Eukaryota</taxon>
        <taxon>Fungi</taxon>
        <taxon>Dikarya</taxon>
        <taxon>Basidiomycota</taxon>
        <taxon>Agaricomycotina</taxon>
        <taxon>Agaricomycetes</taxon>
        <taxon>Agaricomycetidae</taxon>
        <taxon>Agaricales</taxon>
        <taxon>Marasmiineae</taxon>
        <taxon>Omphalotaceae</taxon>
        <taxon>Marasmiellus</taxon>
    </lineage>
</organism>
<evidence type="ECO:0000256" key="2">
    <source>
        <dbReference type="SAM" id="Phobius"/>
    </source>
</evidence>
<dbReference type="Proteomes" id="UP001498398">
    <property type="component" value="Unassembled WGS sequence"/>
</dbReference>
<dbReference type="Pfam" id="PF03663">
    <property type="entry name" value="Glyco_hydro_76"/>
    <property type="match status" value="1"/>
</dbReference>
<evidence type="ECO:0000313" key="3">
    <source>
        <dbReference type="EMBL" id="KAK7446657.1"/>
    </source>
</evidence>
<evidence type="ECO:0000256" key="1">
    <source>
        <dbReference type="SAM" id="MobiDB-lite"/>
    </source>
</evidence>
<keyword evidence="2" id="KW-0472">Membrane</keyword>
<feature type="region of interest" description="Disordered" evidence="1">
    <location>
        <begin position="220"/>
        <end position="248"/>
    </location>
</feature>
<gene>
    <name evidence="3" type="ORF">VKT23_014352</name>
</gene>
<evidence type="ECO:0000313" key="4">
    <source>
        <dbReference type="Proteomes" id="UP001498398"/>
    </source>
</evidence>
<feature type="region of interest" description="Disordered" evidence="1">
    <location>
        <begin position="281"/>
        <end position="340"/>
    </location>
</feature>
<keyword evidence="2" id="KW-0812">Transmembrane</keyword>
<comment type="caution">
    <text evidence="3">The sequence shown here is derived from an EMBL/GenBank/DDBJ whole genome shotgun (WGS) entry which is preliminary data.</text>
</comment>
<keyword evidence="4" id="KW-1185">Reference proteome</keyword>
<dbReference type="SUPFAM" id="SSF48208">
    <property type="entry name" value="Six-hairpin glycosidases"/>
    <property type="match status" value="1"/>
</dbReference>
<sequence>MKMFKAKDPKGVSVSSVSTGGFMALSASLYSITSNQTYLDAAMQSAQFLQAHLTQNEGDIAGAISAWQNQNCSITNKDYLADNTGASILGLTTLSSVAKNTTIDEWLRSVTVKALNNIGFQDVTGDGIMNVTAGPSGYYMPRALLQVYTSLSLPDLQSTIGGYLGVQFNAVVDNARSASSTDPDVYSNSWKQPSVAGTVFEPSNQVLAISALLPGIVLAADGPGQSTPSPSPNGSQPQSPSSPSRPPLGSILGGVLGSVFLLFLLGAAAFVYMRRRRGSTRTFHAPQPPKFIVSSTNTESRKRQHPYQPSDSQSSVSATSKDSGSQPRPSSGPVSDISTTQLISTLRERLTAEELNSRVTDPPPEYRLV</sequence>
<dbReference type="InterPro" id="IPR008928">
    <property type="entry name" value="6-hairpin_glycosidase_sf"/>
</dbReference>
<proteinExistence type="predicted"/>
<accession>A0ABR1J0G7</accession>
<reference evidence="3 4" key="1">
    <citation type="submission" date="2024-01" db="EMBL/GenBank/DDBJ databases">
        <title>A draft genome for the cacao thread blight pathogen Marasmiellus scandens.</title>
        <authorList>
            <person name="Baruah I.K."/>
            <person name="Leung J."/>
            <person name="Bukari Y."/>
            <person name="Amoako-Attah I."/>
            <person name="Meinhardt L.W."/>
            <person name="Bailey B.A."/>
            <person name="Cohen S.P."/>
        </authorList>
    </citation>
    <scope>NUCLEOTIDE SEQUENCE [LARGE SCALE GENOMIC DNA]</scope>
    <source>
        <strain evidence="3 4">GH-19</strain>
    </source>
</reference>
<feature type="transmembrane region" description="Helical" evidence="2">
    <location>
        <begin position="248"/>
        <end position="272"/>
    </location>
</feature>
<keyword evidence="2" id="KW-1133">Transmembrane helix</keyword>